<dbReference type="PANTHER" id="PTHR33295:SF8">
    <property type="entry name" value="AAA+ ATPASE DOMAIN-CONTAINING PROTEIN"/>
    <property type="match status" value="1"/>
</dbReference>
<sequence>MILKQDIARAIEAQKGLLTRQEGIIGRELIKDFKPTGNYIEVISGIRRCGKSTLMKEIIKRQYSNFAYFNFEDSRVYGFEVGDFDRLDELFGTGVEAYFFDEIQNVAGWEVFVRQLNERKSKVYITGSNAAMLSKELGTRLTGRYLRYELFPFSYKEFLTFHKLENNADSFSRFLNSGGFPEYQGTRNPEILQNLLRDIVLRDIAVRYGIRNTDSLMNIALYMISNIGKEFSFNNLRKLFSVGSANSISDYLSWLGDTYLLYYLPRFSWSAKSTAINPRKVYAVDSGLVCANSLIFSEDRGRLLENIVFMHLRRQNQPLYYFRENRECDFVVFRDKNCSMVIQVCETLSNDNLNRETEGLEEAMRFFGLKEGYIITREQKDLFRRNQLMIHVLPANEFLINSVTDYL</sequence>
<dbReference type="InterPro" id="IPR027417">
    <property type="entry name" value="P-loop_NTPase"/>
</dbReference>
<accession>A0A644UAL4</accession>
<evidence type="ECO:0000313" key="3">
    <source>
        <dbReference type="EMBL" id="MPL76035.1"/>
    </source>
</evidence>
<comment type="caution">
    <text evidence="3">The sequence shown here is derived from an EMBL/GenBank/DDBJ whole genome shotgun (WGS) entry which is preliminary data.</text>
</comment>
<feature type="domain" description="DUF4143" evidence="2">
    <location>
        <begin position="202"/>
        <end position="344"/>
    </location>
</feature>
<dbReference type="Pfam" id="PF13173">
    <property type="entry name" value="AAA_14"/>
    <property type="match status" value="1"/>
</dbReference>
<gene>
    <name evidence="3" type="ORF">SDC9_21880</name>
</gene>
<evidence type="ECO:0008006" key="4">
    <source>
        <dbReference type="Google" id="ProtNLM"/>
    </source>
</evidence>
<proteinExistence type="predicted"/>
<dbReference type="PANTHER" id="PTHR33295">
    <property type="entry name" value="ATPASE"/>
    <property type="match status" value="1"/>
</dbReference>
<organism evidence="3">
    <name type="scientific">bioreactor metagenome</name>
    <dbReference type="NCBI Taxonomy" id="1076179"/>
    <lineage>
        <taxon>unclassified sequences</taxon>
        <taxon>metagenomes</taxon>
        <taxon>ecological metagenomes</taxon>
    </lineage>
</organism>
<dbReference type="AlphaFoldDB" id="A0A644UAL4"/>
<feature type="domain" description="AAA" evidence="1">
    <location>
        <begin position="40"/>
        <end position="159"/>
    </location>
</feature>
<protein>
    <recommendedName>
        <fullName evidence="4">AAA domain-containing protein</fullName>
    </recommendedName>
</protein>
<evidence type="ECO:0000259" key="2">
    <source>
        <dbReference type="Pfam" id="PF13635"/>
    </source>
</evidence>
<name>A0A644UAL4_9ZZZZ</name>
<dbReference type="EMBL" id="VSSQ01000094">
    <property type="protein sequence ID" value="MPL76035.1"/>
    <property type="molecule type" value="Genomic_DNA"/>
</dbReference>
<dbReference type="SUPFAM" id="SSF52540">
    <property type="entry name" value="P-loop containing nucleoside triphosphate hydrolases"/>
    <property type="match status" value="1"/>
</dbReference>
<dbReference type="Pfam" id="PF13635">
    <property type="entry name" value="DUF4143"/>
    <property type="match status" value="1"/>
</dbReference>
<evidence type="ECO:0000259" key="1">
    <source>
        <dbReference type="Pfam" id="PF13173"/>
    </source>
</evidence>
<dbReference type="InterPro" id="IPR025420">
    <property type="entry name" value="DUF4143"/>
</dbReference>
<reference evidence="3" key="1">
    <citation type="submission" date="2019-08" db="EMBL/GenBank/DDBJ databases">
        <authorList>
            <person name="Kucharzyk K."/>
            <person name="Murdoch R.W."/>
            <person name="Higgins S."/>
            <person name="Loffler F."/>
        </authorList>
    </citation>
    <scope>NUCLEOTIDE SEQUENCE</scope>
</reference>
<dbReference type="InterPro" id="IPR041682">
    <property type="entry name" value="AAA_14"/>
</dbReference>